<keyword evidence="3" id="KW-1185">Reference proteome</keyword>
<dbReference type="PANTHER" id="PTHR30092:SF0">
    <property type="entry name" value="INNER MEMBRANE PROTEIN CRED"/>
    <property type="match status" value="1"/>
</dbReference>
<keyword evidence="1" id="KW-1133">Transmembrane helix</keyword>
<dbReference type="Proteomes" id="UP000242869">
    <property type="component" value="Unassembled WGS sequence"/>
</dbReference>
<dbReference type="Pfam" id="PF06123">
    <property type="entry name" value="CreD"/>
    <property type="match status" value="1"/>
</dbReference>
<dbReference type="InterPro" id="IPR010364">
    <property type="entry name" value="Uncharacterised_IM_CreD"/>
</dbReference>
<dbReference type="GO" id="GO:0005886">
    <property type="term" value="C:plasma membrane"/>
    <property type="evidence" value="ECO:0007669"/>
    <property type="project" value="TreeGrafter"/>
</dbReference>
<feature type="transmembrane region" description="Helical" evidence="1">
    <location>
        <begin position="339"/>
        <end position="359"/>
    </location>
</feature>
<protein>
    <submittedName>
        <fullName evidence="2">Inner membrane protein</fullName>
    </submittedName>
</protein>
<evidence type="ECO:0000313" key="2">
    <source>
        <dbReference type="EMBL" id="SFN75801.1"/>
    </source>
</evidence>
<reference evidence="3" key="1">
    <citation type="submission" date="2016-10" db="EMBL/GenBank/DDBJ databases">
        <authorList>
            <person name="Varghese N."/>
            <person name="Submissions S."/>
        </authorList>
    </citation>
    <scope>NUCLEOTIDE SEQUENCE [LARGE SCALE GENOMIC DNA]</scope>
    <source>
        <strain evidence="3">DSM 6150</strain>
    </source>
</reference>
<sequence length="454" mass="49951">MQRTLLSKAALIFVLMLLLLIPLMFIKNAISERATRRDQVQQEIAGKTSARQTVAGPLIVLPYKLSKTVLEKDKDGRLSTRIQETLETAYLYPKKLEIKGQVQTETRKRGIFEALLYQSDLDFAGEFQVSPHAGIKTTPDARIEWLTPSVVVGLSDNRGIVNAPEIRLGNQTLTFAPGQGVRGLGNGIHADIKLPVAEGGSLPFSFKLKLRGTRWLGWLPMGEDTKVSITSPWPHPSFGGHMLPASREVSESGFTAHWQASHLATNLPQHLSQILAQESGNKSTAASHVEQLASGITFTQPVDIYQQTERSAKYGFLFVMLTFAVFALFEVLKSLPIHPVQYGLVGIALALFFLLLLALSEHLSFRISYLIAALSCVGLIGFYLSSVLHSKLRSLIFSGWLALLYAALYGLLVSEDNALLMGSMLLFLLLACAMAITRKVDWYGLGKVQNTVQS</sequence>
<feature type="transmembrane region" description="Helical" evidence="1">
    <location>
        <begin position="392"/>
        <end position="412"/>
    </location>
</feature>
<dbReference type="STRING" id="83765.SAMN05660284_02209"/>
<feature type="transmembrane region" description="Helical" evidence="1">
    <location>
        <begin position="418"/>
        <end position="437"/>
    </location>
</feature>
<dbReference type="PANTHER" id="PTHR30092">
    <property type="entry name" value="INNER MEMBRANE PROTEIN CRED"/>
    <property type="match status" value="1"/>
</dbReference>
<dbReference type="OrthoDB" id="9791851at2"/>
<feature type="transmembrane region" description="Helical" evidence="1">
    <location>
        <begin position="314"/>
        <end position="332"/>
    </location>
</feature>
<dbReference type="AlphaFoldDB" id="A0A1I5BMU8"/>
<evidence type="ECO:0000256" key="1">
    <source>
        <dbReference type="SAM" id="Phobius"/>
    </source>
</evidence>
<feature type="transmembrane region" description="Helical" evidence="1">
    <location>
        <begin position="365"/>
        <end position="385"/>
    </location>
</feature>
<accession>A0A1I5BMU8</accession>
<keyword evidence="1" id="KW-0472">Membrane</keyword>
<organism evidence="2 3">
    <name type="scientific">Formivibrio citricus</name>
    <dbReference type="NCBI Taxonomy" id="83765"/>
    <lineage>
        <taxon>Bacteria</taxon>
        <taxon>Pseudomonadati</taxon>
        <taxon>Pseudomonadota</taxon>
        <taxon>Betaproteobacteria</taxon>
        <taxon>Neisseriales</taxon>
        <taxon>Chitinibacteraceae</taxon>
        <taxon>Formivibrio</taxon>
    </lineage>
</organism>
<dbReference type="PIRSF" id="PIRSF004548">
    <property type="entry name" value="CreD"/>
    <property type="match status" value="1"/>
</dbReference>
<keyword evidence="1" id="KW-0812">Transmembrane</keyword>
<dbReference type="EMBL" id="FOVE01000016">
    <property type="protein sequence ID" value="SFN75801.1"/>
    <property type="molecule type" value="Genomic_DNA"/>
</dbReference>
<proteinExistence type="predicted"/>
<dbReference type="RefSeq" id="WP_091196169.1">
    <property type="nucleotide sequence ID" value="NZ_FOVE01000016.1"/>
</dbReference>
<evidence type="ECO:0000313" key="3">
    <source>
        <dbReference type="Proteomes" id="UP000242869"/>
    </source>
</evidence>
<gene>
    <name evidence="2" type="ORF">SAMN05660284_02209</name>
</gene>
<name>A0A1I5BMU8_9NEIS</name>
<dbReference type="NCBIfam" id="NF008712">
    <property type="entry name" value="PRK11715.1-1"/>
    <property type="match status" value="1"/>
</dbReference>